<reference evidence="1 2" key="1">
    <citation type="submission" date="2023-08" db="EMBL/GenBank/DDBJ databases">
        <title>A Necator americanus chromosomal reference genome.</title>
        <authorList>
            <person name="Ilik V."/>
            <person name="Petrzelkova K.J."/>
            <person name="Pardy F."/>
            <person name="Fuh T."/>
            <person name="Niatou-Singa F.S."/>
            <person name="Gouil Q."/>
            <person name="Baker L."/>
            <person name="Ritchie M.E."/>
            <person name="Jex A.R."/>
            <person name="Gazzola D."/>
            <person name="Li H."/>
            <person name="Toshio Fujiwara R."/>
            <person name="Zhan B."/>
            <person name="Aroian R.V."/>
            <person name="Pafco B."/>
            <person name="Schwarz E.M."/>
        </authorList>
    </citation>
    <scope>NUCLEOTIDE SEQUENCE [LARGE SCALE GENOMIC DNA]</scope>
    <source>
        <strain evidence="1 2">Aroian</strain>
        <tissue evidence="1">Whole animal</tissue>
    </source>
</reference>
<dbReference type="Proteomes" id="UP001303046">
    <property type="component" value="Unassembled WGS sequence"/>
</dbReference>
<gene>
    <name evidence="1" type="primary">Necator_chrIV.g14429</name>
    <name evidence="1" type="ORF">RB195_001135</name>
</gene>
<accession>A0ABR1DFV3</accession>
<name>A0ABR1DFV3_NECAM</name>
<evidence type="ECO:0008006" key="3">
    <source>
        <dbReference type="Google" id="ProtNLM"/>
    </source>
</evidence>
<protein>
    <recommendedName>
        <fullName evidence="3">PiggyBac transposable element-derived protein domain-containing protein</fullName>
    </recommendedName>
</protein>
<evidence type="ECO:0000313" key="1">
    <source>
        <dbReference type="EMBL" id="KAK6748331.1"/>
    </source>
</evidence>
<proteinExistence type="predicted"/>
<keyword evidence="2" id="KW-1185">Reference proteome</keyword>
<sequence>MMNAVAIKLFFNEFCYQGYVLKNDGNYKKDNHQRRNEDLHAEVDVVYRPMTHGRYLTPPSKVAAKNRLCLFGHNTKEHNNNRLLQQDRYAKWKEKITLEGVFILCDNEGIRHLPRLPAHRSRMTFWMKIT</sequence>
<dbReference type="EMBL" id="JAVFWL010000004">
    <property type="protein sequence ID" value="KAK6748331.1"/>
    <property type="molecule type" value="Genomic_DNA"/>
</dbReference>
<evidence type="ECO:0000313" key="2">
    <source>
        <dbReference type="Proteomes" id="UP001303046"/>
    </source>
</evidence>
<organism evidence="1 2">
    <name type="scientific">Necator americanus</name>
    <name type="common">Human hookworm</name>
    <dbReference type="NCBI Taxonomy" id="51031"/>
    <lineage>
        <taxon>Eukaryota</taxon>
        <taxon>Metazoa</taxon>
        <taxon>Ecdysozoa</taxon>
        <taxon>Nematoda</taxon>
        <taxon>Chromadorea</taxon>
        <taxon>Rhabditida</taxon>
        <taxon>Rhabditina</taxon>
        <taxon>Rhabditomorpha</taxon>
        <taxon>Strongyloidea</taxon>
        <taxon>Ancylostomatidae</taxon>
        <taxon>Bunostominae</taxon>
        <taxon>Necator</taxon>
    </lineage>
</organism>
<comment type="caution">
    <text evidence="1">The sequence shown here is derived from an EMBL/GenBank/DDBJ whole genome shotgun (WGS) entry which is preliminary data.</text>
</comment>